<accession>A0A6A6TL18</accession>
<dbReference type="Proteomes" id="UP000799324">
    <property type="component" value="Unassembled WGS sequence"/>
</dbReference>
<dbReference type="EMBL" id="MU004298">
    <property type="protein sequence ID" value="KAF2660735.1"/>
    <property type="molecule type" value="Genomic_DNA"/>
</dbReference>
<name>A0A6A6TL18_9PLEO</name>
<gene>
    <name evidence="1" type="ORF">K491DRAFT_41771</name>
</gene>
<keyword evidence="2" id="KW-1185">Reference proteome</keyword>
<protein>
    <submittedName>
        <fullName evidence="1">Uncharacterized protein</fullName>
    </submittedName>
</protein>
<sequence length="84" mass="9442">MRQASRAVLSHADNAGRSCRPRSVLLVFLFDSTCPVETCLERLKFLEPILYLSVCGHVVFAIDESTLISYQAKHGQWLHDLGSH</sequence>
<dbReference type="AlphaFoldDB" id="A0A6A6TL18"/>
<evidence type="ECO:0000313" key="2">
    <source>
        <dbReference type="Proteomes" id="UP000799324"/>
    </source>
</evidence>
<reference evidence="1" key="1">
    <citation type="journal article" date="2020" name="Stud. Mycol.">
        <title>101 Dothideomycetes genomes: a test case for predicting lifestyles and emergence of pathogens.</title>
        <authorList>
            <person name="Haridas S."/>
            <person name="Albert R."/>
            <person name="Binder M."/>
            <person name="Bloem J."/>
            <person name="Labutti K."/>
            <person name="Salamov A."/>
            <person name="Andreopoulos B."/>
            <person name="Baker S."/>
            <person name="Barry K."/>
            <person name="Bills G."/>
            <person name="Bluhm B."/>
            <person name="Cannon C."/>
            <person name="Castanera R."/>
            <person name="Culley D."/>
            <person name="Daum C."/>
            <person name="Ezra D."/>
            <person name="Gonzalez J."/>
            <person name="Henrissat B."/>
            <person name="Kuo A."/>
            <person name="Liang C."/>
            <person name="Lipzen A."/>
            <person name="Lutzoni F."/>
            <person name="Magnuson J."/>
            <person name="Mondo S."/>
            <person name="Nolan M."/>
            <person name="Ohm R."/>
            <person name="Pangilinan J."/>
            <person name="Park H.-J."/>
            <person name="Ramirez L."/>
            <person name="Alfaro M."/>
            <person name="Sun H."/>
            <person name="Tritt A."/>
            <person name="Yoshinaga Y."/>
            <person name="Zwiers L.-H."/>
            <person name="Turgeon B."/>
            <person name="Goodwin S."/>
            <person name="Spatafora J."/>
            <person name="Crous P."/>
            <person name="Grigoriev I."/>
        </authorList>
    </citation>
    <scope>NUCLEOTIDE SEQUENCE</scope>
    <source>
        <strain evidence="1">CBS 122681</strain>
    </source>
</reference>
<proteinExistence type="predicted"/>
<organism evidence="1 2">
    <name type="scientific">Lophiostoma macrostomum CBS 122681</name>
    <dbReference type="NCBI Taxonomy" id="1314788"/>
    <lineage>
        <taxon>Eukaryota</taxon>
        <taxon>Fungi</taxon>
        <taxon>Dikarya</taxon>
        <taxon>Ascomycota</taxon>
        <taxon>Pezizomycotina</taxon>
        <taxon>Dothideomycetes</taxon>
        <taxon>Pleosporomycetidae</taxon>
        <taxon>Pleosporales</taxon>
        <taxon>Lophiostomataceae</taxon>
        <taxon>Lophiostoma</taxon>
    </lineage>
</organism>
<evidence type="ECO:0000313" key="1">
    <source>
        <dbReference type="EMBL" id="KAF2660735.1"/>
    </source>
</evidence>